<dbReference type="Proteomes" id="UP000315343">
    <property type="component" value="Unassembled WGS sequence"/>
</dbReference>
<dbReference type="InterPro" id="IPR015300">
    <property type="entry name" value="DNA-bd_pseudobarrel_sf"/>
</dbReference>
<dbReference type="OrthoDB" id="67788at2"/>
<proteinExistence type="predicted"/>
<dbReference type="GO" id="GO:0004519">
    <property type="term" value="F:endonuclease activity"/>
    <property type="evidence" value="ECO:0007669"/>
    <property type="project" value="UniProtKB-KW"/>
</dbReference>
<keyword evidence="2" id="KW-0255">Endonuclease</keyword>
<evidence type="ECO:0000313" key="3">
    <source>
        <dbReference type="Proteomes" id="UP000315343"/>
    </source>
</evidence>
<dbReference type="Pfam" id="PF13391">
    <property type="entry name" value="HNH_2"/>
    <property type="match status" value="1"/>
</dbReference>
<keyword evidence="2" id="KW-0540">Nuclease</keyword>
<dbReference type="AlphaFoldDB" id="A0A562JI58"/>
<name>A0A562JI58_9FIRM</name>
<dbReference type="InterPro" id="IPR003615">
    <property type="entry name" value="HNH_nuc"/>
</dbReference>
<protein>
    <submittedName>
        <fullName evidence="2">HNH endonuclease</fullName>
    </submittedName>
</protein>
<dbReference type="EMBL" id="VLKH01000002">
    <property type="protein sequence ID" value="TWH82575.1"/>
    <property type="molecule type" value="Genomic_DNA"/>
</dbReference>
<dbReference type="RefSeq" id="WP_145080446.1">
    <property type="nucleotide sequence ID" value="NZ_VLKH01000002.1"/>
</dbReference>
<keyword evidence="2" id="KW-0378">Hydrolase</keyword>
<gene>
    <name evidence="2" type="ORF">LY60_00876</name>
</gene>
<dbReference type="Gene3D" id="2.40.330.10">
    <property type="entry name" value="DNA-binding pseudobarrel domain"/>
    <property type="match status" value="1"/>
</dbReference>
<sequence>MSIFNIINEKYGLTITHLANLLQKTEKTLNDDLESNTKLSIELTDLLLSPNKLLKIVDDGKERIPNFVYKRSRKKIQDEIVNKYSEIFKGVFFLKLVKSNELGIRNGVPGKAGSFVLVPKECITMFPELSENELNSNATISLIIKPENEKRKVEFIYHNSKIVENDPNGRDEYRLYISNKVGDEILLHPDDIVLIVKDNNQDYNLYRYGQGTTEYNILVSIAQKYKASSSRSIAAIAPISELALNKINVDVLYDVISEEEIDDDHLDSSLITEPNSDDFKKPFNLDEHADLIDYLINIDLQELDPDTVNRKIKQYKRDYRFKKIVLAAYDNKCAISGKNISYSAYSNIQACHIIPKSCGGSCNPINGIALDMNYHYAFDWGMFTINNNFTIEVHELLRDNEILKEIHGQKIKLPEDKKFYPDKIALEYHRKNIYGKFLK</sequence>
<evidence type="ECO:0000259" key="1">
    <source>
        <dbReference type="Pfam" id="PF13391"/>
    </source>
</evidence>
<feature type="domain" description="HNH nuclease" evidence="1">
    <location>
        <begin position="333"/>
        <end position="386"/>
    </location>
</feature>
<organism evidence="2 3">
    <name type="scientific">Sedimentibacter saalensis</name>
    <dbReference type="NCBI Taxonomy" id="130788"/>
    <lineage>
        <taxon>Bacteria</taxon>
        <taxon>Bacillati</taxon>
        <taxon>Bacillota</taxon>
        <taxon>Tissierellia</taxon>
        <taxon>Sedimentibacter</taxon>
    </lineage>
</organism>
<comment type="caution">
    <text evidence="2">The sequence shown here is derived from an EMBL/GenBank/DDBJ whole genome shotgun (WGS) entry which is preliminary data.</text>
</comment>
<evidence type="ECO:0000313" key="2">
    <source>
        <dbReference type="EMBL" id="TWH82575.1"/>
    </source>
</evidence>
<reference evidence="2 3" key="1">
    <citation type="submission" date="2019-07" db="EMBL/GenBank/DDBJ databases">
        <title>Genomic Encyclopedia of Type Strains, Phase I: the one thousand microbial genomes (KMG-I) project.</title>
        <authorList>
            <person name="Kyrpides N."/>
        </authorList>
    </citation>
    <scope>NUCLEOTIDE SEQUENCE [LARGE SCALE GENOMIC DNA]</scope>
    <source>
        <strain evidence="2 3">DSM 13558</strain>
    </source>
</reference>
<keyword evidence="3" id="KW-1185">Reference proteome</keyword>
<accession>A0A562JI58</accession>